<feature type="transmembrane region" description="Helical" evidence="1">
    <location>
        <begin position="126"/>
        <end position="144"/>
    </location>
</feature>
<dbReference type="PANTHER" id="PTHR34821:SF2">
    <property type="entry name" value="INNER MEMBRANE PROTEIN YDCZ"/>
    <property type="match status" value="1"/>
</dbReference>
<keyword evidence="1" id="KW-0472">Membrane</keyword>
<protein>
    <submittedName>
        <fullName evidence="2">DMT family transporter</fullName>
    </submittedName>
</protein>
<dbReference type="RefSeq" id="WP_283346028.1">
    <property type="nucleotide sequence ID" value="NZ_JASHIF010000021.1"/>
</dbReference>
<sequence length="147" mass="15745">MNKGIWILLVIMAGAMLPIQAGLNTRMGKVLDSPSWATLISFIVGAIGMLAYVAVNREALILGSVKSAPAHLWVAGLLGAFYVTVMVLAFPRLGPALTFGLAVAGQLLISLLLDHFNLLVPHPHPINLYRILGILLIISGVVIIRKF</sequence>
<accession>A0ABT6YDJ9</accession>
<feature type="transmembrane region" description="Helical" evidence="1">
    <location>
        <begin position="97"/>
        <end position="120"/>
    </location>
</feature>
<evidence type="ECO:0000313" key="3">
    <source>
        <dbReference type="Proteomes" id="UP001236507"/>
    </source>
</evidence>
<feature type="transmembrane region" description="Helical" evidence="1">
    <location>
        <begin position="70"/>
        <end position="90"/>
    </location>
</feature>
<comment type="caution">
    <text evidence="2">The sequence shown here is derived from an EMBL/GenBank/DDBJ whole genome shotgun (WGS) entry which is preliminary data.</text>
</comment>
<dbReference type="PANTHER" id="PTHR34821">
    <property type="entry name" value="INNER MEMBRANE PROTEIN YDCZ"/>
    <property type="match status" value="1"/>
</dbReference>
<dbReference type="Pfam" id="PF04657">
    <property type="entry name" value="DMT_YdcZ"/>
    <property type="match status" value="1"/>
</dbReference>
<feature type="transmembrane region" description="Helical" evidence="1">
    <location>
        <begin position="35"/>
        <end position="55"/>
    </location>
</feature>
<dbReference type="Proteomes" id="UP001236507">
    <property type="component" value="Unassembled WGS sequence"/>
</dbReference>
<feature type="transmembrane region" description="Helical" evidence="1">
    <location>
        <begin position="6"/>
        <end position="23"/>
    </location>
</feature>
<gene>
    <name evidence="2" type="ORF">QM524_20745</name>
</gene>
<keyword evidence="1" id="KW-0812">Transmembrane</keyword>
<dbReference type="InterPro" id="IPR006750">
    <property type="entry name" value="YdcZ"/>
</dbReference>
<organism evidence="2 3">
    <name type="scientific">Flectobacillus roseus</name>
    <dbReference type="NCBI Taxonomy" id="502259"/>
    <lineage>
        <taxon>Bacteria</taxon>
        <taxon>Pseudomonadati</taxon>
        <taxon>Bacteroidota</taxon>
        <taxon>Cytophagia</taxon>
        <taxon>Cytophagales</taxon>
        <taxon>Flectobacillaceae</taxon>
        <taxon>Flectobacillus</taxon>
    </lineage>
</organism>
<name>A0ABT6YDJ9_9BACT</name>
<keyword evidence="1" id="KW-1133">Transmembrane helix</keyword>
<evidence type="ECO:0000256" key="1">
    <source>
        <dbReference type="SAM" id="Phobius"/>
    </source>
</evidence>
<evidence type="ECO:0000313" key="2">
    <source>
        <dbReference type="EMBL" id="MDI9861661.1"/>
    </source>
</evidence>
<dbReference type="EMBL" id="JASHIF010000021">
    <property type="protein sequence ID" value="MDI9861661.1"/>
    <property type="molecule type" value="Genomic_DNA"/>
</dbReference>
<keyword evidence="3" id="KW-1185">Reference proteome</keyword>
<reference evidence="2 3" key="1">
    <citation type="submission" date="2023-05" db="EMBL/GenBank/DDBJ databases">
        <title>Novel species of genus Flectobacillus isolated from stream in China.</title>
        <authorList>
            <person name="Lu H."/>
        </authorList>
    </citation>
    <scope>NUCLEOTIDE SEQUENCE [LARGE SCALE GENOMIC DNA]</scope>
    <source>
        <strain evidence="2 3">KCTC 42575</strain>
    </source>
</reference>
<proteinExistence type="predicted"/>